<name>A0A8S0WJ02_9GAMM</name>
<dbReference type="EMBL" id="CADCXN010000059">
    <property type="protein sequence ID" value="CAA9890934.1"/>
    <property type="molecule type" value="Genomic_DNA"/>
</dbReference>
<organism evidence="1 2">
    <name type="scientific">Candidatus Methylobacter favarea</name>
    <dbReference type="NCBI Taxonomy" id="2707345"/>
    <lineage>
        <taxon>Bacteria</taxon>
        <taxon>Pseudomonadati</taxon>
        <taxon>Pseudomonadota</taxon>
        <taxon>Gammaproteobacteria</taxon>
        <taxon>Methylococcales</taxon>
        <taxon>Methylococcaceae</taxon>
        <taxon>Methylobacter</taxon>
    </lineage>
</organism>
<comment type="caution">
    <text evidence="1">The sequence shown here is derived from an EMBL/GenBank/DDBJ whole genome shotgun (WGS) entry which is preliminary data.</text>
</comment>
<gene>
    <name evidence="1" type="ORF">METHB2_300012</name>
</gene>
<evidence type="ECO:0000313" key="2">
    <source>
        <dbReference type="Proteomes" id="UP000494216"/>
    </source>
</evidence>
<dbReference type="AlphaFoldDB" id="A0A8S0WJ02"/>
<evidence type="ECO:0000313" key="1">
    <source>
        <dbReference type="EMBL" id="CAA9890934.1"/>
    </source>
</evidence>
<proteinExistence type="predicted"/>
<reference evidence="1 2" key="1">
    <citation type="submission" date="2020-02" db="EMBL/GenBank/DDBJ databases">
        <authorList>
            <person name="Hogendoorn C."/>
        </authorList>
    </citation>
    <scope>NUCLEOTIDE SEQUENCE [LARGE SCALE GENOMIC DNA]</scope>
    <source>
        <strain evidence="1">METHB21</strain>
    </source>
</reference>
<sequence>MIMLSFGKPLVHQIEHVNTISQLPETFNLTLTLFQPDWILG</sequence>
<keyword evidence="2" id="KW-1185">Reference proteome</keyword>
<accession>A0A8S0WJ02</accession>
<protein>
    <submittedName>
        <fullName evidence="1">Uncharacterized protein</fullName>
    </submittedName>
</protein>
<dbReference type="Proteomes" id="UP000494216">
    <property type="component" value="Unassembled WGS sequence"/>
</dbReference>